<sequence length="47" mass="5127">MNAITQAQLLENNARTIIVMSEETVDGTFQAVSTLHKTSIFSLDSIS</sequence>
<name>A0A9Q0QEW3_SALPP</name>
<accession>A0A9Q0QEW3</accession>
<keyword evidence="2" id="KW-1185">Reference proteome</keyword>
<evidence type="ECO:0000313" key="1">
    <source>
        <dbReference type="EMBL" id="KAJ6705294.1"/>
    </source>
</evidence>
<reference evidence="1" key="1">
    <citation type="submission" date="2022-11" db="EMBL/GenBank/DDBJ databases">
        <authorList>
            <person name="Hyden B.L."/>
            <person name="Feng K."/>
            <person name="Yates T."/>
            <person name="Jawdy S."/>
            <person name="Smart L.B."/>
            <person name="Muchero W."/>
        </authorList>
    </citation>
    <scope>NUCLEOTIDE SEQUENCE</scope>
    <source>
        <tissue evidence="1">Shoot tip</tissue>
    </source>
</reference>
<protein>
    <submittedName>
        <fullName evidence="1">Uncharacterized protein</fullName>
    </submittedName>
</protein>
<evidence type="ECO:0000313" key="2">
    <source>
        <dbReference type="Proteomes" id="UP001151532"/>
    </source>
</evidence>
<dbReference type="EMBL" id="JAPFFK010000016">
    <property type="protein sequence ID" value="KAJ6705294.1"/>
    <property type="molecule type" value="Genomic_DNA"/>
</dbReference>
<organism evidence="1 2">
    <name type="scientific">Salix purpurea</name>
    <name type="common">Purple osier willow</name>
    <dbReference type="NCBI Taxonomy" id="77065"/>
    <lineage>
        <taxon>Eukaryota</taxon>
        <taxon>Viridiplantae</taxon>
        <taxon>Streptophyta</taxon>
        <taxon>Embryophyta</taxon>
        <taxon>Tracheophyta</taxon>
        <taxon>Spermatophyta</taxon>
        <taxon>Magnoliopsida</taxon>
        <taxon>eudicotyledons</taxon>
        <taxon>Gunneridae</taxon>
        <taxon>Pentapetalae</taxon>
        <taxon>rosids</taxon>
        <taxon>fabids</taxon>
        <taxon>Malpighiales</taxon>
        <taxon>Salicaceae</taxon>
        <taxon>Saliceae</taxon>
        <taxon>Salix</taxon>
    </lineage>
</organism>
<dbReference type="AlphaFoldDB" id="A0A9Q0QEW3"/>
<comment type="caution">
    <text evidence="1">The sequence shown here is derived from an EMBL/GenBank/DDBJ whole genome shotgun (WGS) entry which is preliminary data.</text>
</comment>
<dbReference type="Proteomes" id="UP001151532">
    <property type="component" value="Chromosome 3"/>
</dbReference>
<gene>
    <name evidence="1" type="ORF">OIU79_010074</name>
</gene>
<proteinExistence type="predicted"/>
<reference evidence="1" key="2">
    <citation type="journal article" date="2023" name="Int. J. Mol. Sci.">
        <title>De Novo Assembly and Annotation of 11 Diverse Shrub Willow (Salix) Genomes Reveals Novel Gene Organization in Sex-Linked Regions.</title>
        <authorList>
            <person name="Hyden B."/>
            <person name="Feng K."/>
            <person name="Yates T.B."/>
            <person name="Jawdy S."/>
            <person name="Cereghino C."/>
            <person name="Smart L.B."/>
            <person name="Muchero W."/>
        </authorList>
    </citation>
    <scope>NUCLEOTIDE SEQUENCE</scope>
    <source>
        <tissue evidence="1">Shoot tip</tissue>
    </source>
</reference>